<sequence>MISKQEFVKALNAILAREALRNKIDNDMAGIGIGIIADPLEDALVDVLDATLDLNHPPKDGIVSWWLYECSAVTAPRVGKCSIGDKDYTITTPEELYDYAMDYQGVACAK</sequence>
<proteinExistence type="predicted"/>
<dbReference type="RefSeq" id="WP_149309014.1">
    <property type="nucleotide sequence ID" value="NZ_SRSD01000010.1"/>
</dbReference>
<accession>A0A5A9X6K7</accession>
<evidence type="ECO:0000313" key="1">
    <source>
        <dbReference type="EMBL" id="KAA0888727.1"/>
    </source>
</evidence>
<gene>
    <name evidence="1" type="ORF">ET418_15210</name>
</gene>
<comment type="caution">
    <text evidence="1">The sequence shown here is derived from an EMBL/GenBank/DDBJ whole genome shotgun (WGS) entry which is preliminary data.</text>
</comment>
<dbReference type="EMBL" id="SRSD01000010">
    <property type="protein sequence ID" value="KAA0888727.1"/>
    <property type="molecule type" value="Genomic_DNA"/>
</dbReference>
<dbReference type="Proteomes" id="UP000324298">
    <property type="component" value="Unassembled WGS sequence"/>
</dbReference>
<dbReference type="AlphaFoldDB" id="A0A5A9X6K7"/>
<organism evidence="1 2">
    <name type="scientific">Oryzomonas rubra</name>
    <dbReference type="NCBI Taxonomy" id="2509454"/>
    <lineage>
        <taxon>Bacteria</taxon>
        <taxon>Pseudomonadati</taxon>
        <taxon>Thermodesulfobacteriota</taxon>
        <taxon>Desulfuromonadia</taxon>
        <taxon>Geobacterales</taxon>
        <taxon>Geobacteraceae</taxon>
        <taxon>Oryzomonas</taxon>
    </lineage>
</organism>
<keyword evidence="2" id="KW-1185">Reference proteome</keyword>
<evidence type="ECO:0000313" key="2">
    <source>
        <dbReference type="Proteomes" id="UP000324298"/>
    </source>
</evidence>
<name>A0A5A9X6K7_9BACT</name>
<protein>
    <submittedName>
        <fullName evidence="1">Uncharacterized protein</fullName>
    </submittedName>
</protein>
<reference evidence="1 2" key="1">
    <citation type="submission" date="2019-04" db="EMBL/GenBank/DDBJ databases">
        <title>Geobacter ruber sp. nov., ferric-reducing bacteria isolated from paddy soil.</title>
        <authorList>
            <person name="Xu Z."/>
            <person name="Masuda Y."/>
            <person name="Itoh H."/>
            <person name="Senoo K."/>
        </authorList>
    </citation>
    <scope>NUCLEOTIDE SEQUENCE [LARGE SCALE GENOMIC DNA]</scope>
    <source>
        <strain evidence="1 2">Red88</strain>
    </source>
</reference>